<dbReference type="FunFam" id="1.10.45.10:FF:000001">
    <property type="entry name" value="D-lactate dehydrogenase mitochondrial"/>
    <property type="match status" value="1"/>
</dbReference>
<dbReference type="InterPro" id="IPR016169">
    <property type="entry name" value="FAD-bd_PCMH_sub2"/>
</dbReference>
<dbReference type="Proteomes" id="UP000244912">
    <property type="component" value="Unassembled WGS sequence"/>
</dbReference>
<dbReference type="InterPro" id="IPR004113">
    <property type="entry name" value="FAD-bd_oxidored_4_C"/>
</dbReference>
<dbReference type="Gene3D" id="3.30.70.2740">
    <property type="match status" value="1"/>
</dbReference>
<dbReference type="InterPro" id="IPR016167">
    <property type="entry name" value="FAD-bd_PCMH_sub1"/>
</dbReference>
<dbReference type="InterPro" id="IPR051264">
    <property type="entry name" value="FAD-oxidored/transferase_4"/>
</dbReference>
<dbReference type="Gene3D" id="3.30.70.2190">
    <property type="match status" value="1"/>
</dbReference>
<proteinExistence type="inferred from homology"/>
<evidence type="ECO:0000259" key="5">
    <source>
        <dbReference type="PROSITE" id="PS51387"/>
    </source>
</evidence>
<dbReference type="Pfam" id="PF02913">
    <property type="entry name" value="FAD-oxidase_C"/>
    <property type="match status" value="1"/>
</dbReference>
<dbReference type="InterPro" id="IPR016166">
    <property type="entry name" value="FAD-bd_PCMH"/>
</dbReference>
<keyword evidence="3" id="KW-0285">Flavoprotein</keyword>
<evidence type="ECO:0000256" key="1">
    <source>
        <dbReference type="ARBA" id="ARBA00001974"/>
    </source>
</evidence>
<keyword evidence="4" id="KW-0274">FAD</keyword>
<dbReference type="EMBL" id="ONZF01000005">
    <property type="protein sequence ID" value="SPJ24784.1"/>
    <property type="molecule type" value="Genomic_DNA"/>
</dbReference>
<dbReference type="SUPFAM" id="SSF56176">
    <property type="entry name" value="FAD-binding/transporter-associated domain-like"/>
    <property type="match status" value="1"/>
</dbReference>
<dbReference type="Gene3D" id="3.30.465.10">
    <property type="match status" value="1"/>
</dbReference>
<feature type="domain" description="FAD-binding PCMH-type" evidence="5">
    <location>
        <begin position="33"/>
        <end position="213"/>
    </location>
</feature>
<protein>
    <submittedName>
        <fullName evidence="6">Putative FAD-linked oxidoreductase</fullName>
        <ecNumber evidence="6">1.-.-.-</ecNumber>
    </submittedName>
</protein>
<accession>A0A2R8BX80</accession>
<dbReference type="EC" id="1.-.-.-" evidence="6"/>
<dbReference type="SUPFAM" id="SSF55103">
    <property type="entry name" value="FAD-linked oxidases, C-terminal domain"/>
    <property type="match status" value="1"/>
</dbReference>
<comment type="cofactor">
    <cofactor evidence="1">
        <name>FAD</name>
        <dbReference type="ChEBI" id="CHEBI:57692"/>
    </cofactor>
</comment>
<sequence>MTPDWLDDLRATLPDEALREVGDAYLAEPRGTWRGSAGAVVAPRNAEEVSQVVRFAAARGIPIVPWGGGTGLVGGQTMPDAAPILLTTERMRAIRAVHPAENVLIVEAGCILADVQSAAAQADRLFPLALASEGTARIGGLLSTNAGGVNVLRYGNARDLCLGIEAVMPSGEVFRGLRRLRKDNTGYDLKGLLIGAEGTLGIITAAALRLFPRPVSSGTSMMVVPGPEAALDLLSMAQASGGVSAFELISGQGLRFLAETDLPVRPPFDEVPEWSVLIDLGLGPGGDPQKQLETLFAEAFDIGLVSDGVIAQSEQQRHDLWAVRETIPEANKRVGAIVSNDISLPLSAVPDFIEGCTIRLRREEDLRINCFGHLGDGNLHYNLFPVEGRTKADYAGRAAILREIVDEEVAAREGSFSAEHGVGRLKVGVLERYGDPTKLAAMRAIKDALDPKGIMNPGAVLRSR</sequence>
<dbReference type="PROSITE" id="PS51387">
    <property type="entry name" value="FAD_PCMH"/>
    <property type="match status" value="1"/>
</dbReference>
<dbReference type="InterPro" id="IPR016164">
    <property type="entry name" value="FAD-linked_Oxase-like_C"/>
</dbReference>
<evidence type="ECO:0000256" key="2">
    <source>
        <dbReference type="ARBA" id="ARBA00008000"/>
    </source>
</evidence>
<dbReference type="Pfam" id="PF01565">
    <property type="entry name" value="FAD_binding_4"/>
    <property type="match status" value="1"/>
</dbReference>
<dbReference type="InterPro" id="IPR006094">
    <property type="entry name" value="Oxid_FAD_bind_N"/>
</dbReference>
<keyword evidence="7" id="KW-1185">Reference proteome</keyword>
<keyword evidence="6" id="KW-0560">Oxidoreductase</keyword>
<evidence type="ECO:0000256" key="3">
    <source>
        <dbReference type="ARBA" id="ARBA00022630"/>
    </source>
</evidence>
<evidence type="ECO:0000313" key="7">
    <source>
        <dbReference type="Proteomes" id="UP000244912"/>
    </source>
</evidence>
<dbReference type="PANTHER" id="PTHR43716:SF2">
    <property type="entry name" value="BLL6224 PROTEIN"/>
    <property type="match status" value="1"/>
</dbReference>
<gene>
    <name evidence="6" type="ORF">PAA8504_02622</name>
</gene>
<evidence type="ECO:0000313" key="6">
    <source>
        <dbReference type="EMBL" id="SPJ24784.1"/>
    </source>
</evidence>
<dbReference type="AlphaFoldDB" id="A0A2R8BX80"/>
<dbReference type="GO" id="GO:0071949">
    <property type="term" value="F:FAD binding"/>
    <property type="evidence" value="ECO:0007669"/>
    <property type="project" value="InterPro"/>
</dbReference>
<dbReference type="RefSeq" id="WP_108894595.1">
    <property type="nucleotide sequence ID" value="NZ_ONZF01000005.1"/>
</dbReference>
<comment type="similarity">
    <text evidence="2">Belongs to the FAD-binding oxidoreductase/transferase type 4 family.</text>
</comment>
<dbReference type="Gene3D" id="3.30.43.10">
    <property type="entry name" value="Uridine Diphospho-n-acetylenolpyruvylglucosamine Reductase, domain 2"/>
    <property type="match status" value="1"/>
</dbReference>
<evidence type="ECO:0000256" key="4">
    <source>
        <dbReference type="ARBA" id="ARBA00022827"/>
    </source>
</evidence>
<dbReference type="InterPro" id="IPR036318">
    <property type="entry name" value="FAD-bd_PCMH-like_sf"/>
</dbReference>
<dbReference type="GO" id="GO:0016491">
    <property type="term" value="F:oxidoreductase activity"/>
    <property type="evidence" value="ECO:0007669"/>
    <property type="project" value="UniProtKB-KW"/>
</dbReference>
<name>A0A2R8BX80_9RHOB</name>
<dbReference type="PANTHER" id="PTHR43716">
    <property type="entry name" value="D-2-HYDROXYGLUTARATE DEHYDROGENASE, MITOCHONDRIAL"/>
    <property type="match status" value="1"/>
</dbReference>
<dbReference type="GO" id="GO:0022904">
    <property type="term" value="P:respiratory electron transport chain"/>
    <property type="evidence" value="ECO:0007669"/>
    <property type="project" value="TreeGrafter"/>
</dbReference>
<organism evidence="6 7">
    <name type="scientific">Palleronia abyssalis</name>
    <dbReference type="NCBI Taxonomy" id="1501240"/>
    <lineage>
        <taxon>Bacteria</taxon>
        <taxon>Pseudomonadati</taxon>
        <taxon>Pseudomonadota</taxon>
        <taxon>Alphaproteobacteria</taxon>
        <taxon>Rhodobacterales</taxon>
        <taxon>Roseobacteraceae</taxon>
        <taxon>Palleronia</taxon>
    </lineage>
</organism>
<dbReference type="OrthoDB" id="9811557at2"/>
<dbReference type="Gene3D" id="1.10.45.10">
    <property type="entry name" value="Vanillyl-alcohol Oxidase, Chain A, domain 4"/>
    <property type="match status" value="1"/>
</dbReference>
<reference evidence="6 7" key="1">
    <citation type="submission" date="2018-03" db="EMBL/GenBank/DDBJ databases">
        <authorList>
            <person name="Keele B.F."/>
        </authorList>
    </citation>
    <scope>NUCLEOTIDE SEQUENCE [LARGE SCALE GENOMIC DNA]</scope>
    <source>
        <strain evidence="6 7">CECT 8504</strain>
    </source>
</reference>
<dbReference type="InterPro" id="IPR016171">
    <property type="entry name" value="Vanillyl_alc_oxidase_C-sub2"/>
</dbReference>